<organism evidence="2 3">
    <name type="scientific">Batrachochytrium salamandrivorans</name>
    <dbReference type="NCBI Taxonomy" id="1357716"/>
    <lineage>
        <taxon>Eukaryota</taxon>
        <taxon>Fungi</taxon>
        <taxon>Fungi incertae sedis</taxon>
        <taxon>Chytridiomycota</taxon>
        <taxon>Chytridiomycota incertae sedis</taxon>
        <taxon>Chytridiomycetes</taxon>
        <taxon>Rhizophydiales</taxon>
        <taxon>Rhizophydiales incertae sedis</taxon>
        <taxon>Batrachochytrium</taxon>
    </lineage>
</organism>
<dbReference type="Pfam" id="PF12070">
    <property type="entry name" value="SCAI"/>
    <property type="match status" value="1"/>
</dbReference>
<dbReference type="PANTHER" id="PTHR21243">
    <property type="entry name" value="PROTEIN SCAI"/>
    <property type="match status" value="1"/>
</dbReference>
<sequence length="593" mass="68192">MDDAISAHTTHSETFTDSGQASGNSPSSQKIVEEFQYLLEKSQQLFAGLRDLPPTGRNWQPYFQRTFEVYTKIWKFQQTYRSVLDNKEYYGLKRWEIGELASKIGQLYYHYYLRTSETNYLYESFIFYEAIRDRMYFKDVLEAKNAPLMIKKLRYYARFAVVCLLLNRTEMVKNLTDEVGVLIEDYTSTFNPSDSDEWNVVLLELSMFMEVERRLAPVDMEGNILHFPNRIQNQNTLKFDKDGAPKLKLQEAILVGNYANQIKFSELTLDMYRVLQSLEREPNSLPNQVRPAVPQGDPMTSTESREGADDVDKSTATRRTNPHKYLLYRPTFAQLSLYIATAFKDLSENSAMFIYLSADGAKRTSQTESYAGGVSTAVNYNRKPALDKIDPDQHTLTHTLHPHDLVPYTRKPMFVIVDSNNSVAFKNFPKVFNQPLVCLMSPTEYPASIKDTSHIGGLFTLFLHAPVKGFTFVCDQSQLSTDIWSQCVVHSDATEKLITELIEKDTNIDKSYKRFTQDDFLRNFVVRYILCYLILEHHVAFKDAKHLPSVYPTIPQSIMTAPELIVKIHELVKLAGVESLYNFSEEAAPEPSV</sequence>
<feature type="region of interest" description="Disordered" evidence="1">
    <location>
        <begin position="1"/>
        <end position="27"/>
    </location>
</feature>
<evidence type="ECO:0008006" key="4">
    <source>
        <dbReference type="Google" id="ProtNLM"/>
    </source>
</evidence>
<protein>
    <recommendedName>
        <fullName evidence="4">Protein SCAI</fullName>
    </recommendedName>
</protein>
<dbReference type="EMBL" id="JAFCIX010000076">
    <property type="protein sequence ID" value="KAH6599176.1"/>
    <property type="molecule type" value="Genomic_DNA"/>
</dbReference>
<comment type="caution">
    <text evidence="2">The sequence shown here is derived from an EMBL/GenBank/DDBJ whole genome shotgun (WGS) entry which is preliminary data.</text>
</comment>
<accession>A0ABQ8FJ55</accession>
<name>A0ABQ8FJ55_9FUNG</name>
<evidence type="ECO:0000313" key="3">
    <source>
        <dbReference type="Proteomes" id="UP001648503"/>
    </source>
</evidence>
<keyword evidence="3" id="KW-1185">Reference proteome</keyword>
<dbReference type="InterPro" id="IPR022709">
    <property type="entry name" value="SCAI"/>
</dbReference>
<feature type="region of interest" description="Disordered" evidence="1">
    <location>
        <begin position="283"/>
        <end position="318"/>
    </location>
</feature>
<proteinExistence type="predicted"/>
<gene>
    <name evidence="2" type="ORF">BASA50_003204</name>
</gene>
<reference evidence="2 3" key="1">
    <citation type="submission" date="2021-02" db="EMBL/GenBank/DDBJ databases">
        <title>Variation within the Batrachochytrium salamandrivorans European outbreak.</title>
        <authorList>
            <person name="Kelly M."/>
            <person name="Pasmans F."/>
            <person name="Shea T.P."/>
            <person name="Munoz J.F."/>
            <person name="Carranza S."/>
            <person name="Cuomo C.A."/>
            <person name="Martel A."/>
        </authorList>
    </citation>
    <scope>NUCLEOTIDE SEQUENCE [LARGE SCALE GENOMIC DNA]</scope>
    <source>
        <strain evidence="2 3">AMFP18/2</strain>
    </source>
</reference>
<dbReference type="Proteomes" id="UP001648503">
    <property type="component" value="Unassembled WGS sequence"/>
</dbReference>
<feature type="compositionally biased region" description="Polar residues" evidence="1">
    <location>
        <begin position="7"/>
        <end position="27"/>
    </location>
</feature>
<evidence type="ECO:0000256" key="1">
    <source>
        <dbReference type="SAM" id="MobiDB-lite"/>
    </source>
</evidence>
<feature type="compositionally biased region" description="Basic and acidic residues" evidence="1">
    <location>
        <begin position="303"/>
        <end position="315"/>
    </location>
</feature>
<evidence type="ECO:0000313" key="2">
    <source>
        <dbReference type="EMBL" id="KAH6599176.1"/>
    </source>
</evidence>